<dbReference type="EMBL" id="JAAMPC010000016">
    <property type="protein sequence ID" value="KAG2253503.1"/>
    <property type="molecule type" value="Genomic_DNA"/>
</dbReference>
<proteinExistence type="predicted"/>
<reference evidence="1 2" key="1">
    <citation type="submission" date="2020-02" db="EMBL/GenBank/DDBJ databases">
        <authorList>
            <person name="Ma Q."/>
            <person name="Huang Y."/>
            <person name="Song X."/>
            <person name="Pei D."/>
        </authorList>
    </citation>
    <scope>NUCLEOTIDE SEQUENCE [LARGE SCALE GENOMIC DNA]</scope>
    <source>
        <strain evidence="1">Sxm20200214</strain>
        <tissue evidence="1">Leaf</tissue>
    </source>
</reference>
<dbReference type="OrthoDB" id="10528343at2759"/>
<sequence length="78" mass="9069">MCFNTIRAKNISETQYFRQKASFMETSDIVHNQQDKITQLKAVNNEFLRERNYVNEGYNASVDTPRAFKASNRNSQGC</sequence>
<evidence type="ECO:0000313" key="2">
    <source>
        <dbReference type="Proteomes" id="UP000886595"/>
    </source>
</evidence>
<accession>A0A8X7PMR4</accession>
<evidence type="ECO:0000313" key="1">
    <source>
        <dbReference type="EMBL" id="KAG2253503.1"/>
    </source>
</evidence>
<dbReference type="Proteomes" id="UP000886595">
    <property type="component" value="Unassembled WGS sequence"/>
</dbReference>
<gene>
    <name evidence="1" type="ORF">Bca52824_083639</name>
</gene>
<protein>
    <submittedName>
        <fullName evidence="1">Uncharacterized protein</fullName>
    </submittedName>
</protein>
<organism evidence="1 2">
    <name type="scientific">Brassica carinata</name>
    <name type="common">Ethiopian mustard</name>
    <name type="synonym">Abyssinian cabbage</name>
    <dbReference type="NCBI Taxonomy" id="52824"/>
    <lineage>
        <taxon>Eukaryota</taxon>
        <taxon>Viridiplantae</taxon>
        <taxon>Streptophyta</taxon>
        <taxon>Embryophyta</taxon>
        <taxon>Tracheophyta</taxon>
        <taxon>Spermatophyta</taxon>
        <taxon>Magnoliopsida</taxon>
        <taxon>eudicotyledons</taxon>
        <taxon>Gunneridae</taxon>
        <taxon>Pentapetalae</taxon>
        <taxon>rosids</taxon>
        <taxon>malvids</taxon>
        <taxon>Brassicales</taxon>
        <taxon>Brassicaceae</taxon>
        <taxon>Brassiceae</taxon>
        <taxon>Brassica</taxon>
    </lineage>
</organism>
<keyword evidence="2" id="KW-1185">Reference proteome</keyword>
<dbReference type="AlphaFoldDB" id="A0A8X7PMR4"/>
<comment type="caution">
    <text evidence="1">The sequence shown here is derived from an EMBL/GenBank/DDBJ whole genome shotgun (WGS) entry which is preliminary data.</text>
</comment>
<name>A0A8X7PMR4_BRACI</name>